<proteinExistence type="predicted"/>
<dbReference type="EMBL" id="JYDH01003992">
    <property type="protein sequence ID" value="KRY04889.1"/>
    <property type="molecule type" value="Genomic_DNA"/>
</dbReference>
<accession>A0A0V0YXA8</accession>
<name>A0A0V0YXA8_TRISP</name>
<keyword evidence="2" id="KW-1185">Reference proteome</keyword>
<evidence type="ECO:0000313" key="2">
    <source>
        <dbReference type="Proteomes" id="UP000054776"/>
    </source>
</evidence>
<sequence>MTFYDGSKASLVNEFDNEESYAAIIMRKLAKSIFSSICAAATLH</sequence>
<organism evidence="1 2">
    <name type="scientific">Trichinella spiralis</name>
    <name type="common">Trichina worm</name>
    <dbReference type="NCBI Taxonomy" id="6334"/>
    <lineage>
        <taxon>Eukaryota</taxon>
        <taxon>Metazoa</taxon>
        <taxon>Ecdysozoa</taxon>
        <taxon>Nematoda</taxon>
        <taxon>Enoplea</taxon>
        <taxon>Dorylaimia</taxon>
        <taxon>Trichinellida</taxon>
        <taxon>Trichinellidae</taxon>
        <taxon>Trichinella</taxon>
    </lineage>
</organism>
<gene>
    <name evidence="1" type="ORF">T01_7671</name>
</gene>
<protein>
    <submittedName>
        <fullName evidence="1">Uncharacterized protein</fullName>
    </submittedName>
</protein>
<dbReference type="Proteomes" id="UP000054776">
    <property type="component" value="Unassembled WGS sequence"/>
</dbReference>
<dbReference type="AlphaFoldDB" id="A0A0V0YXA8"/>
<evidence type="ECO:0000313" key="1">
    <source>
        <dbReference type="EMBL" id="KRY04889.1"/>
    </source>
</evidence>
<comment type="caution">
    <text evidence="1">The sequence shown here is derived from an EMBL/GenBank/DDBJ whole genome shotgun (WGS) entry which is preliminary data.</text>
</comment>
<reference evidence="1 2" key="1">
    <citation type="submission" date="2015-01" db="EMBL/GenBank/DDBJ databases">
        <title>Evolution of Trichinella species and genotypes.</title>
        <authorList>
            <person name="Korhonen P.K."/>
            <person name="Edoardo P."/>
            <person name="Giuseppe L.R."/>
            <person name="Gasser R.B."/>
        </authorList>
    </citation>
    <scope>NUCLEOTIDE SEQUENCE [LARGE SCALE GENOMIC DNA]</scope>
    <source>
        <strain evidence="1">ISS3</strain>
    </source>
</reference>
<dbReference type="InParanoid" id="A0A0V0YXA8"/>